<organism evidence="2">
    <name type="scientific">uncultured Segetibacter sp</name>
    <dbReference type="NCBI Taxonomy" id="481133"/>
    <lineage>
        <taxon>Bacteria</taxon>
        <taxon>Pseudomonadati</taxon>
        <taxon>Bacteroidota</taxon>
        <taxon>Chitinophagia</taxon>
        <taxon>Chitinophagales</taxon>
        <taxon>Chitinophagaceae</taxon>
        <taxon>Segetibacter</taxon>
        <taxon>environmental samples</taxon>
    </lineage>
</organism>
<keyword evidence="1" id="KW-0812">Transmembrane</keyword>
<protein>
    <submittedName>
        <fullName evidence="2">Uncharacterized protein</fullName>
    </submittedName>
</protein>
<dbReference type="EMBL" id="CADCVN010001423">
    <property type="protein sequence ID" value="CAA9532277.1"/>
    <property type="molecule type" value="Genomic_DNA"/>
</dbReference>
<keyword evidence="1" id="KW-1133">Transmembrane helix</keyword>
<keyword evidence="1" id="KW-0472">Membrane</keyword>
<evidence type="ECO:0000256" key="1">
    <source>
        <dbReference type="SAM" id="Phobius"/>
    </source>
</evidence>
<dbReference type="AlphaFoldDB" id="A0A6J4TV07"/>
<feature type="transmembrane region" description="Helical" evidence="1">
    <location>
        <begin position="18"/>
        <end position="38"/>
    </location>
</feature>
<sequence>MFCFNFCEIYPLGTEGGISMFIVEMCIFSNLLFYLIFLDSWM</sequence>
<evidence type="ECO:0000313" key="2">
    <source>
        <dbReference type="EMBL" id="CAA9532277.1"/>
    </source>
</evidence>
<gene>
    <name evidence="2" type="ORF">AVDCRST_MAG96-3650</name>
</gene>
<name>A0A6J4TV07_9BACT</name>
<proteinExistence type="predicted"/>
<accession>A0A6J4TV07</accession>
<reference evidence="2" key="1">
    <citation type="submission" date="2020-02" db="EMBL/GenBank/DDBJ databases">
        <authorList>
            <person name="Meier V. D."/>
        </authorList>
    </citation>
    <scope>NUCLEOTIDE SEQUENCE</scope>
    <source>
        <strain evidence="2">AVDCRST_MAG96</strain>
    </source>
</reference>